<gene>
    <name evidence="1" type="primary">nmsC</name>
</gene>
<dbReference type="KEGG" id="ag:ADB04298"/>
<dbReference type="InterPro" id="IPR013161">
    <property type="entry name" value="BssC"/>
</dbReference>
<dbReference type="InterPro" id="IPR038640">
    <property type="entry name" value="BssC_sf"/>
</dbReference>
<feature type="non-terminal residue" evidence="1">
    <location>
        <position position="58"/>
    </location>
</feature>
<sequence>MAECKECRFFFAVPEHADDFKPGKGDCVNERRDERGKYWLSKPVFENSETCESFVKKV</sequence>
<reference evidence="1" key="1">
    <citation type="journal article" date="2010" name="J. Bacteriol.">
        <title>Combined genomic and proteomic approaches identify gene clusters involved in anaerobic 2-methylnaphthalene degradation in the sulfate-reducing enrichment culture N47.</title>
        <authorList>
            <person name="Selesi D."/>
            <person name="Jehmlich N."/>
            <person name="von Bergen M."/>
            <person name="Schmidt F."/>
            <person name="Rattei T."/>
            <person name="Tischler P."/>
            <person name="Lueders T."/>
            <person name="Meckenstock R.U."/>
        </authorList>
    </citation>
    <scope>NUCLEOTIDE SEQUENCE</scope>
</reference>
<dbReference type="EMBL" id="GU080101">
    <property type="protein sequence ID" value="ADB04298.1"/>
    <property type="molecule type" value="Genomic_DNA"/>
</dbReference>
<name>D2XBH9_9BACT</name>
<dbReference type="SMR" id="D2XBH9"/>
<dbReference type="AlphaFoldDB" id="D2XBH9"/>
<evidence type="ECO:0000313" key="1">
    <source>
        <dbReference type="EMBL" id="ADB04298.1"/>
    </source>
</evidence>
<protein>
    <submittedName>
        <fullName evidence="1">Putative naphthyl-2-methyl-succinate synthase gamma subunit</fullName>
    </submittedName>
</protein>
<organism evidence="1">
    <name type="scientific">bacterium enrichment culture clone N47</name>
    <dbReference type="NCBI Taxonomy" id="700510"/>
    <lineage>
        <taxon>Bacteria</taxon>
        <taxon>environmental samples</taxon>
    </lineage>
</organism>
<proteinExistence type="predicted"/>
<accession>D2XBH9</accession>
<dbReference type="Gene3D" id="6.20.90.20">
    <property type="entry name" value="Benzylsuccinate synthase gamma subunit"/>
    <property type="match status" value="1"/>
</dbReference>
<dbReference type="Pfam" id="PF08201">
    <property type="entry name" value="BssC_TutF"/>
    <property type="match status" value="1"/>
</dbReference>